<keyword evidence="1" id="KW-0812">Transmembrane</keyword>
<dbReference type="EMBL" id="LN846931">
    <property type="protein sequence ID" value="CRI06567.1"/>
    <property type="molecule type" value="Genomic_DNA"/>
</dbReference>
<feature type="transmembrane region" description="Helical" evidence="1">
    <location>
        <begin position="106"/>
        <end position="130"/>
    </location>
</feature>
<feature type="transmembrane region" description="Helical" evidence="1">
    <location>
        <begin position="80"/>
        <end position="100"/>
    </location>
</feature>
<reference evidence="2" key="1">
    <citation type="submission" date="2015-04" db="EMBL/GenBank/DDBJ databases">
        <title>Carnobacterium maltaromaticum LMA28 complete chromosome sequence.</title>
        <authorList>
            <person name="Borges F."/>
            <person name="Cailliez-Grimal C."/>
        </authorList>
    </citation>
    <scope>NUCLEOTIDE SEQUENCE [LARGE SCALE GENOMIC DNA]</scope>
    <source>
        <strain evidence="2">LMA28</strain>
        <plasmid evidence="2">megaplasmid</plasmid>
    </source>
</reference>
<dbReference type="InterPro" id="IPR006938">
    <property type="entry name" value="DUF624"/>
</dbReference>
<accession>A0A1Z5AWY1</accession>
<organism evidence="2">
    <name type="scientific">Carnobacterium maltaromaticum</name>
    <name type="common">Carnobacterium piscicola</name>
    <dbReference type="NCBI Taxonomy" id="2751"/>
    <lineage>
        <taxon>Bacteria</taxon>
        <taxon>Bacillati</taxon>
        <taxon>Bacillota</taxon>
        <taxon>Bacilli</taxon>
        <taxon>Lactobacillales</taxon>
        <taxon>Carnobacteriaceae</taxon>
        <taxon>Carnobacterium</taxon>
    </lineage>
</organism>
<reference evidence="2" key="2">
    <citation type="submission" date="2015-04" db="EMBL/GenBank/DDBJ databases">
        <title>Carnobacterium maltaromaticum LMA28 plasmids.</title>
        <authorList>
            <person name="Cailliez-Grimal C."/>
            <person name="Iskandar C."/>
        </authorList>
    </citation>
    <scope>NUCLEOTIDE SEQUENCE [LARGE SCALE GENOMIC DNA]</scope>
    <source>
        <strain evidence="2">LMA28</strain>
        <plasmid evidence="2">megaplasmid</plasmid>
    </source>
</reference>
<keyword evidence="1" id="KW-1133">Transmembrane helix</keyword>
<dbReference type="RefSeq" id="WP_176455249.1">
    <property type="nucleotide sequence ID" value="NZ_LN846931.1"/>
</dbReference>
<proteinExistence type="predicted"/>
<evidence type="ECO:0008006" key="3">
    <source>
        <dbReference type="Google" id="ProtNLM"/>
    </source>
</evidence>
<keyword evidence="2" id="KW-0614">Plasmid</keyword>
<evidence type="ECO:0000256" key="1">
    <source>
        <dbReference type="SAM" id="Phobius"/>
    </source>
</evidence>
<dbReference type="AlphaFoldDB" id="A0A1Z5AWY1"/>
<gene>
    <name evidence="2" type="ORF">BN424_mp0025</name>
</gene>
<keyword evidence="1" id="KW-0472">Membrane</keyword>
<sequence>MIDNGNSIFSTDSKLTKSFTGVYNLFILNILFLIGCLPIVTIGIAQSSLYASMLEIKSGSSKAPSKIFFQALQKNWKKGLFIGLIELTAAVVLYADLIIIETGEGQIFLLFKALCYGGGLVLLIIFLYLIPMSIKFDQSIKVLFKKSFLMACLNLPGSFF</sequence>
<protein>
    <recommendedName>
        <fullName evidence="3">DUF624 domain-containing protein</fullName>
    </recommendedName>
</protein>
<geneLocation type="plasmid" evidence="2">
    <name>megaplasmid</name>
</geneLocation>
<evidence type="ECO:0000313" key="2">
    <source>
        <dbReference type="EMBL" id="CRI06567.1"/>
    </source>
</evidence>
<name>A0A1Z5AWY1_CARML</name>
<feature type="transmembrane region" description="Helical" evidence="1">
    <location>
        <begin position="22"/>
        <end position="45"/>
    </location>
</feature>
<dbReference type="Pfam" id="PF04854">
    <property type="entry name" value="DUF624"/>
    <property type="match status" value="1"/>
</dbReference>